<evidence type="ECO:0000256" key="5">
    <source>
        <dbReference type="ARBA" id="ARBA00023002"/>
    </source>
</evidence>
<name>A0A2C5Y9C1_9HYPO</name>
<evidence type="ECO:0008006" key="12">
    <source>
        <dbReference type="Google" id="ProtNLM"/>
    </source>
</evidence>
<evidence type="ECO:0000256" key="1">
    <source>
        <dbReference type="ARBA" id="ARBA00001974"/>
    </source>
</evidence>
<evidence type="ECO:0000313" key="10">
    <source>
        <dbReference type="EMBL" id="PHH74658.1"/>
    </source>
</evidence>
<dbReference type="Pfam" id="PF02771">
    <property type="entry name" value="Acyl-CoA_dh_N"/>
    <property type="match status" value="1"/>
</dbReference>
<dbReference type="GO" id="GO:0003995">
    <property type="term" value="F:acyl-CoA dehydrogenase activity"/>
    <property type="evidence" value="ECO:0007669"/>
    <property type="project" value="TreeGrafter"/>
</dbReference>
<accession>A0A2C5Y9C1</accession>
<evidence type="ECO:0000256" key="3">
    <source>
        <dbReference type="ARBA" id="ARBA00022630"/>
    </source>
</evidence>
<dbReference type="Pfam" id="PF00441">
    <property type="entry name" value="Acyl-CoA_dh_1"/>
    <property type="match status" value="1"/>
</dbReference>
<keyword evidence="11" id="KW-1185">Reference proteome</keyword>
<dbReference type="InterPro" id="IPR013786">
    <property type="entry name" value="AcylCoA_DH/ox_N"/>
</dbReference>
<reference evidence="10 11" key="1">
    <citation type="submission" date="2017-06" db="EMBL/GenBank/DDBJ databases">
        <title>Ant-infecting Ophiocordyceps genomes reveal a high diversity of potential behavioral manipulation genes and a possible major role for enterotoxins.</title>
        <authorList>
            <person name="De Bekker C."/>
            <person name="Evans H.C."/>
            <person name="Brachmann A."/>
            <person name="Hughes D.P."/>
        </authorList>
    </citation>
    <scope>NUCLEOTIDE SEQUENCE [LARGE SCALE GENOMIC DNA]</scope>
    <source>
        <strain evidence="10 11">Map16</strain>
    </source>
</reference>
<comment type="cofactor">
    <cofactor evidence="1 6">
        <name>FAD</name>
        <dbReference type="ChEBI" id="CHEBI:57692"/>
    </cofactor>
</comment>
<evidence type="ECO:0000313" key="11">
    <source>
        <dbReference type="Proteomes" id="UP000226431"/>
    </source>
</evidence>
<dbReference type="EMBL" id="NJES01000260">
    <property type="protein sequence ID" value="PHH74658.1"/>
    <property type="molecule type" value="Genomic_DNA"/>
</dbReference>
<dbReference type="Gene3D" id="1.10.540.10">
    <property type="entry name" value="Acyl-CoA dehydrogenase/oxidase, N-terminal domain"/>
    <property type="match status" value="1"/>
</dbReference>
<dbReference type="Proteomes" id="UP000226431">
    <property type="component" value="Unassembled WGS sequence"/>
</dbReference>
<dbReference type="PANTHER" id="PTHR48083">
    <property type="entry name" value="MEDIUM-CHAIN SPECIFIC ACYL-COA DEHYDROGENASE, MITOCHONDRIAL-RELATED"/>
    <property type="match status" value="1"/>
</dbReference>
<keyword evidence="4 6" id="KW-0274">FAD</keyword>
<feature type="domain" description="Acyl-CoA dehydrogenase/oxidase C-terminal" evidence="7">
    <location>
        <begin position="266"/>
        <end position="421"/>
    </location>
</feature>
<evidence type="ECO:0000256" key="6">
    <source>
        <dbReference type="RuleBase" id="RU362125"/>
    </source>
</evidence>
<evidence type="ECO:0000259" key="9">
    <source>
        <dbReference type="Pfam" id="PF02771"/>
    </source>
</evidence>
<evidence type="ECO:0000256" key="2">
    <source>
        <dbReference type="ARBA" id="ARBA00009347"/>
    </source>
</evidence>
<gene>
    <name evidence="10" type="ORF">CDD80_2939</name>
</gene>
<dbReference type="OrthoDB" id="10254877at2759"/>
<comment type="similarity">
    <text evidence="2 6">Belongs to the acyl-CoA dehydrogenase family.</text>
</comment>
<dbReference type="SUPFAM" id="SSF56645">
    <property type="entry name" value="Acyl-CoA dehydrogenase NM domain-like"/>
    <property type="match status" value="1"/>
</dbReference>
<sequence>MSPDAKLQLSEQIPWSEPAWHHSLASPYYKDSHRQLRDRIRDYVDKHVLPSAPKWEEAGSAPPEEALRFASSGIPFESVPDRYRPADIPRLAGVAHDGLDAFHLLVGADELARIEGGVSIALGGASYIGVPPIVHHGTEAQKQRWLPKLFSCETSFCLGVTEPQGGSDVARIRTRAEPSADGESYVVNGAKKWITGAPWATHMTTAVRTGGPGAEGISVLVIPLKPPPAGLSIERLESSGQKAGGASLIHLEDVRVPRENLIGRENDGFPILMTNFNKERFALAVGCNRKSRTCLAMAFWYALGRETFGKLLLERQVIRRKLAEVAHRVEAHWAWLEQVAFHVQQSPLGWQCPEVAGRIALLKVQGGQMLEMAAREAQQVFGGAGYQKAGPGATVEQISRDLRMFVVGGGSEEIMTDLAIRQELLMAKHATKL</sequence>
<dbReference type="InterPro" id="IPR037069">
    <property type="entry name" value="AcylCoA_DH/ox_N_sf"/>
</dbReference>
<dbReference type="GO" id="GO:0033539">
    <property type="term" value="P:fatty acid beta-oxidation using acyl-CoA dehydrogenase"/>
    <property type="evidence" value="ECO:0007669"/>
    <property type="project" value="TreeGrafter"/>
</dbReference>
<protein>
    <recommendedName>
        <fullName evidence="12">Acyl-CoA dehydrogenase</fullName>
    </recommendedName>
</protein>
<dbReference type="Gene3D" id="1.20.140.10">
    <property type="entry name" value="Butyryl-CoA Dehydrogenase, subunit A, domain 3"/>
    <property type="match status" value="1"/>
</dbReference>
<evidence type="ECO:0000259" key="7">
    <source>
        <dbReference type="Pfam" id="PF00441"/>
    </source>
</evidence>
<feature type="domain" description="Acyl-CoA dehydrogenase/oxidase N-terminal" evidence="9">
    <location>
        <begin position="31"/>
        <end position="152"/>
    </location>
</feature>
<dbReference type="InterPro" id="IPR050741">
    <property type="entry name" value="Acyl-CoA_dehydrogenase"/>
</dbReference>
<dbReference type="PANTHER" id="PTHR48083:SF28">
    <property type="entry name" value="ACYL-COA DEHYDROGENASE FAMILY PROTEIN (AFU_ORTHOLOGUE AFUA_6G10880)-RELATED"/>
    <property type="match status" value="1"/>
</dbReference>
<dbReference type="STRING" id="2004952.A0A2C5Y9C1"/>
<evidence type="ECO:0000259" key="8">
    <source>
        <dbReference type="Pfam" id="PF02770"/>
    </source>
</evidence>
<dbReference type="InterPro" id="IPR046373">
    <property type="entry name" value="Acyl-CoA_Oxase/DH_mid-dom_sf"/>
</dbReference>
<keyword evidence="5 6" id="KW-0560">Oxidoreductase</keyword>
<dbReference type="InterPro" id="IPR009100">
    <property type="entry name" value="AcylCoA_DH/oxidase_NM_dom_sf"/>
</dbReference>
<dbReference type="SUPFAM" id="SSF47203">
    <property type="entry name" value="Acyl-CoA dehydrogenase C-terminal domain-like"/>
    <property type="match status" value="1"/>
</dbReference>
<dbReference type="GO" id="GO:0005737">
    <property type="term" value="C:cytoplasm"/>
    <property type="evidence" value="ECO:0007669"/>
    <property type="project" value="TreeGrafter"/>
</dbReference>
<dbReference type="Gene3D" id="2.40.110.10">
    <property type="entry name" value="Butyryl-CoA Dehydrogenase, subunit A, domain 2"/>
    <property type="match status" value="1"/>
</dbReference>
<organism evidence="10 11">
    <name type="scientific">Ophiocordyceps camponoti-rufipedis</name>
    <dbReference type="NCBI Taxonomy" id="2004952"/>
    <lineage>
        <taxon>Eukaryota</taxon>
        <taxon>Fungi</taxon>
        <taxon>Dikarya</taxon>
        <taxon>Ascomycota</taxon>
        <taxon>Pezizomycotina</taxon>
        <taxon>Sordariomycetes</taxon>
        <taxon>Hypocreomycetidae</taxon>
        <taxon>Hypocreales</taxon>
        <taxon>Ophiocordycipitaceae</taxon>
        <taxon>Ophiocordyceps</taxon>
    </lineage>
</organism>
<dbReference type="InterPro" id="IPR036250">
    <property type="entry name" value="AcylCo_DH-like_C"/>
</dbReference>
<dbReference type="InterPro" id="IPR006091">
    <property type="entry name" value="Acyl-CoA_Oxase/DH_mid-dom"/>
</dbReference>
<feature type="domain" description="Acyl-CoA oxidase/dehydrogenase middle" evidence="8">
    <location>
        <begin position="157"/>
        <end position="254"/>
    </location>
</feature>
<dbReference type="InterPro" id="IPR009075">
    <property type="entry name" value="AcylCo_DH/oxidase_C"/>
</dbReference>
<evidence type="ECO:0000256" key="4">
    <source>
        <dbReference type="ARBA" id="ARBA00022827"/>
    </source>
</evidence>
<dbReference type="GO" id="GO:0050660">
    <property type="term" value="F:flavin adenine dinucleotide binding"/>
    <property type="evidence" value="ECO:0007669"/>
    <property type="project" value="InterPro"/>
</dbReference>
<proteinExistence type="inferred from homology"/>
<comment type="caution">
    <text evidence="10">The sequence shown here is derived from an EMBL/GenBank/DDBJ whole genome shotgun (WGS) entry which is preliminary data.</text>
</comment>
<keyword evidence="3 6" id="KW-0285">Flavoprotein</keyword>
<dbReference type="Pfam" id="PF02770">
    <property type="entry name" value="Acyl-CoA_dh_M"/>
    <property type="match status" value="1"/>
</dbReference>
<dbReference type="AlphaFoldDB" id="A0A2C5Y9C1"/>